<dbReference type="AlphaFoldDB" id="A0ABC8KCZ6"/>
<organism evidence="1 2">
    <name type="scientific">Eruca vesicaria subsp. sativa</name>
    <name type="common">Garden rocket</name>
    <name type="synonym">Eruca sativa</name>
    <dbReference type="NCBI Taxonomy" id="29727"/>
    <lineage>
        <taxon>Eukaryota</taxon>
        <taxon>Viridiplantae</taxon>
        <taxon>Streptophyta</taxon>
        <taxon>Embryophyta</taxon>
        <taxon>Tracheophyta</taxon>
        <taxon>Spermatophyta</taxon>
        <taxon>Magnoliopsida</taxon>
        <taxon>eudicotyledons</taxon>
        <taxon>Gunneridae</taxon>
        <taxon>Pentapetalae</taxon>
        <taxon>rosids</taxon>
        <taxon>malvids</taxon>
        <taxon>Brassicales</taxon>
        <taxon>Brassicaceae</taxon>
        <taxon>Brassiceae</taxon>
        <taxon>Eruca</taxon>
    </lineage>
</organism>
<dbReference type="EMBL" id="CAKOAT010217376">
    <property type="protein sequence ID" value="CAH8356367.1"/>
    <property type="molecule type" value="Genomic_DNA"/>
</dbReference>
<dbReference type="Proteomes" id="UP001642260">
    <property type="component" value="Unassembled WGS sequence"/>
</dbReference>
<keyword evidence="2" id="KW-1185">Reference proteome</keyword>
<evidence type="ECO:0000313" key="2">
    <source>
        <dbReference type="Proteomes" id="UP001642260"/>
    </source>
</evidence>
<reference evidence="1 2" key="1">
    <citation type="submission" date="2022-03" db="EMBL/GenBank/DDBJ databases">
        <authorList>
            <person name="Macdonald S."/>
            <person name="Ahmed S."/>
            <person name="Newling K."/>
        </authorList>
    </citation>
    <scope>NUCLEOTIDE SEQUENCE [LARGE SCALE GENOMIC DNA]</scope>
</reference>
<name>A0ABC8KCZ6_ERUVS</name>
<protein>
    <submittedName>
        <fullName evidence="1">Uncharacterized protein</fullName>
    </submittedName>
</protein>
<gene>
    <name evidence="1" type="ORF">ERUC_LOCUS22122</name>
</gene>
<comment type="caution">
    <text evidence="1">The sequence shown here is derived from an EMBL/GenBank/DDBJ whole genome shotgun (WGS) entry which is preliminary data.</text>
</comment>
<sequence length="71" mass="7928">MSLVWLEAALPLEIIGGMLCIMGKLSVLHPQSLSWPRSTSGTMNGTLLWRDATRKSSSENLIDDFKKLRPE</sequence>
<accession>A0ABC8KCZ6</accession>
<evidence type="ECO:0000313" key="1">
    <source>
        <dbReference type="EMBL" id="CAH8356367.1"/>
    </source>
</evidence>
<proteinExistence type="predicted"/>